<accession>A0A1C6J6F4</accession>
<dbReference type="SUPFAM" id="SSF48317">
    <property type="entry name" value="Acid phosphatase/Vanadium-dependent haloperoxidase"/>
    <property type="match status" value="1"/>
</dbReference>
<dbReference type="CDD" id="cd03392">
    <property type="entry name" value="PAP2_like_2"/>
    <property type="match status" value="1"/>
</dbReference>
<gene>
    <name evidence="3" type="primary">bcrC</name>
    <name evidence="3" type="ORF">SAMEA3545359_01943</name>
</gene>
<feature type="transmembrane region" description="Helical" evidence="1">
    <location>
        <begin position="255"/>
        <end position="273"/>
    </location>
</feature>
<feature type="transmembrane region" description="Helical" evidence="1">
    <location>
        <begin position="225"/>
        <end position="243"/>
    </location>
</feature>
<evidence type="ECO:0000256" key="1">
    <source>
        <dbReference type="SAM" id="Phobius"/>
    </source>
</evidence>
<proteinExistence type="predicted"/>
<organism evidence="3">
    <name type="scientific">uncultured Anaerotruncus sp</name>
    <dbReference type="NCBI Taxonomy" id="905011"/>
    <lineage>
        <taxon>Bacteria</taxon>
        <taxon>Bacillati</taxon>
        <taxon>Bacillota</taxon>
        <taxon>Clostridia</taxon>
        <taxon>Eubacteriales</taxon>
        <taxon>Oscillospiraceae</taxon>
        <taxon>Anaerotruncus</taxon>
        <taxon>environmental samples</taxon>
    </lineage>
</organism>
<sequence length="278" mass="30498">MELTIIQFIQQFASPLLDRVFTVITMMGEELFLLGVVLIVYYCFDKQLGLFLCFSMLTTAAVNQGIKQLVRAPRPIGQPGVRSLRVHTAGGYSFPSGHTQSATAMFYSLYRYLGRRWLAAVTVAVGLLVGLSRLYLGVHWPKDVLAGLILAVVLSEICYRLYKNCKNPLPLFLLGFGILLLAFYPLGMSDSYFKAIGCMGGLCVGCWFEQLCVKFKTAGVGVFKKVLRCLLGGGCMALVLVGMKYLLPATQLGTALRYGMTVFAGIGVAPLLFKSLRI</sequence>
<name>A0A1C6J6F4_9FIRM</name>
<keyword evidence="1" id="KW-0472">Membrane</keyword>
<dbReference type="GO" id="GO:0050380">
    <property type="term" value="F:undecaprenyl-diphosphatase activity"/>
    <property type="evidence" value="ECO:0007669"/>
    <property type="project" value="UniProtKB-EC"/>
</dbReference>
<evidence type="ECO:0000259" key="2">
    <source>
        <dbReference type="SMART" id="SM00014"/>
    </source>
</evidence>
<keyword evidence="3" id="KW-0378">Hydrolase</keyword>
<dbReference type="EC" id="3.6.1.27" evidence="3"/>
<dbReference type="PANTHER" id="PTHR14969:SF13">
    <property type="entry name" value="AT30094P"/>
    <property type="match status" value="1"/>
</dbReference>
<dbReference type="InterPro" id="IPR036938">
    <property type="entry name" value="PAP2/HPO_sf"/>
</dbReference>
<dbReference type="Pfam" id="PF01569">
    <property type="entry name" value="PAP2"/>
    <property type="match status" value="1"/>
</dbReference>
<protein>
    <submittedName>
        <fullName evidence="3">Undecaprenyl-diphosphatase BcrC</fullName>
        <ecNumber evidence="3">3.6.1.27</ecNumber>
    </submittedName>
</protein>
<keyword evidence="1" id="KW-0812">Transmembrane</keyword>
<feature type="domain" description="Phosphatidic acid phosphatase type 2/haloperoxidase" evidence="2">
    <location>
        <begin position="48"/>
        <end position="159"/>
    </location>
</feature>
<feature type="transmembrane region" description="Helical" evidence="1">
    <location>
        <begin position="169"/>
        <end position="186"/>
    </location>
</feature>
<dbReference type="PANTHER" id="PTHR14969">
    <property type="entry name" value="SPHINGOSINE-1-PHOSPHATE PHOSPHOHYDROLASE"/>
    <property type="match status" value="1"/>
</dbReference>
<feature type="transmembrane region" description="Helical" evidence="1">
    <location>
        <begin position="144"/>
        <end position="162"/>
    </location>
</feature>
<dbReference type="EMBL" id="FMHG01000001">
    <property type="protein sequence ID" value="SCJ77549.1"/>
    <property type="molecule type" value="Genomic_DNA"/>
</dbReference>
<reference evidence="3" key="1">
    <citation type="submission" date="2015-09" db="EMBL/GenBank/DDBJ databases">
        <authorList>
            <consortium name="Pathogen Informatics"/>
        </authorList>
    </citation>
    <scope>NUCLEOTIDE SEQUENCE</scope>
    <source>
        <strain evidence="3">2789STDY5834896</strain>
    </source>
</reference>
<evidence type="ECO:0000313" key="3">
    <source>
        <dbReference type="EMBL" id="SCJ77549.1"/>
    </source>
</evidence>
<feature type="transmembrane region" description="Helical" evidence="1">
    <location>
        <begin position="20"/>
        <end position="42"/>
    </location>
</feature>
<dbReference type="InterPro" id="IPR000326">
    <property type="entry name" value="PAP2/HPO"/>
</dbReference>
<dbReference type="Gene3D" id="1.20.144.10">
    <property type="entry name" value="Phosphatidic acid phosphatase type 2/haloperoxidase"/>
    <property type="match status" value="2"/>
</dbReference>
<feature type="transmembrane region" description="Helical" evidence="1">
    <location>
        <begin position="192"/>
        <end position="213"/>
    </location>
</feature>
<dbReference type="AlphaFoldDB" id="A0A1C6J6F4"/>
<dbReference type="SMART" id="SM00014">
    <property type="entry name" value="acidPPc"/>
    <property type="match status" value="1"/>
</dbReference>
<keyword evidence="1" id="KW-1133">Transmembrane helix</keyword>
<feature type="transmembrane region" description="Helical" evidence="1">
    <location>
        <begin position="117"/>
        <end position="138"/>
    </location>
</feature>